<dbReference type="EMBL" id="LAZR01016761">
    <property type="protein sequence ID" value="KKM03115.1"/>
    <property type="molecule type" value="Genomic_DNA"/>
</dbReference>
<accession>A0A0F9GWA0</accession>
<comment type="caution">
    <text evidence="2">The sequence shown here is derived from an EMBL/GenBank/DDBJ whole genome shotgun (WGS) entry which is preliminary data.</text>
</comment>
<evidence type="ECO:0000313" key="2">
    <source>
        <dbReference type="EMBL" id="KKM03115.1"/>
    </source>
</evidence>
<reference evidence="2" key="1">
    <citation type="journal article" date="2015" name="Nature">
        <title>Complex archaea that bridge the gap between prokaryotes and eukaryotes.</title>
        <authorList>
            <person name="Spang A."/>
            <person name="Saw J.H."/>
            <person name="Jorgensen S.L."/>
            <person name="Zaremba-Niedzwiedzka K."/>
            <person name="Martijn J."/>
            <person name="Lind A.E."/>
            <person name="van Eijk R."/>
            <person name="Schleper C."/>
            <person name="Guy L."/>
            <person name="Ettema T.J."/>
        </authorList>
    </citation>
    <scope>NUCLEOTIDE SEQUENCE</scope>
</reference>
<protein>
    <submittedName>
        <fullName evidence="2">Uncharacterized protein</fullName>
    </submittedName>
</protein>
<gene>
    <name evidence="2" type="ORF">LCGC14_1777660</name>
</gene>
<organism evidence="2">
    <name type="scientific">marine sediment metagenome</name>
    <dbReference type="NCBI Taxonomy" id="412755"/>
    <lineage>
        <taxon>unclassified sequences</taxon>
        <taxon>metagenomes</taxon>
        <taxon>ecological metagenomes</taxon>
    </lineage>
</organism>
<name>A0A0F9GWA0_9ZZZZ</name>
<sequence>MAVRLENIQQAPQRLENIQTQQLDVNQQLQLINQLGGRLPQTIEEQRRAGRPVIGTQLEISQRGKALRQLEQAGVSRQQIQDVLDIQRRVKPGVIGQIKQNLGEDIGGLAGGIAGAKIALTIGQIPPFTALPEEFVTVPLFAGVGAFLGGGTGKSVQQTIDPLATPSISDFVRSGKRQGLFESGGRLVSAGTRLLPIFKRPIKEADDVAEMFARQGGFFTPRQRDSRIVLGATEELSRGSFGGGAIFDGFDIDMQARALNAGKEIIDTIARDVVKDPDILGNELVELFARKGQIVGGRRILKKGLRETLLDNFFKPLYKEAGRLSPNTRLSTVPIKKFIEKKLKQDLAQGGTLLTREGRSRAKFVLNNLQTQRTLGQMVDIRSSYLKDARKFAVGADKSEGFFRELAEVADQALFDPSTVVGMTPEGKKLLRNINAVYGPARELYDEQFIKSVLSQLGTSPSKVSKIVFKDFDFKRLKNIRDILISPVQTTSGIGQTSTNIQKEFRILRQTLPNIKGGEGAARLISKNANEGRALWRQLNATWFAQQLDSAFNPTTKLLDVKKLNKAFEKIPPKTFGLMFPGKAGQGVKDIQKLFNRLARPQKGFVSMFGKTFELGGLTGTSAGLATGSGIAVLSSGALAISPTAYAKLATMGPRATKLLTLGLTAKRGSIKVAPIAARLINLLNEDAEKDQRAILNERKKKRVKTKQQRFRQQQTQQRLEAGQTIPVAPQRFRALR</sequence>
<feature type="compositionally biased region" description="Basic residues" evidence="1">
    <location>
        <begin position="701"/>
        <end position="710"/>
    </location>
</feature>
<proteinExistence type="predicted"/>
<dbReference type="AlphaFoldDB" id="A0A0F9GWA0"/>
<evidence type="ECO:0000256" key="1">
    <source>
        <dbReference type="SAM" id="MobiDB-lite"/>
    </source>
</evidence>
<feature type="region of interest" description="Disordered" evidence="1">
    <location>
        <begin position="701"/>
        <end position="724"/>
    </location>
</feature>